<dbReference type="Proteomes" id="UP000720189">
    <property type="component" value="Unassembled WGS sequence"/>
</dbReference>
<feature type="region of interest" description="Disordered" evidence="1">
    <location>
        <begin position="27"/>
        <end position="85"/>
    </location>
</feature>
<reference evidence="2" key="1">
    <citation type="journal article" date="2021" name="Nat. Commun.">
        <title>Genetic determinants of endophytism in the Arabidopsis root mycobiome.</title>
        <authorList>
            <person name="Mesny F."/>
            <person name="Miyauchi S."/>
            <person name="Thiergart T."/>
            <person name="Pickel B."/>
            <person name="Atanasova L."/>
            <person name="Karlsson M."/>
            <person name="Huettel B."/>
            <person name="Barry K.W."/>
            <person name="Haridas S."/>
            <person name="Chen C."/>
            <person name="Bauer D."/>
            <person name="Andreopoulos W."/>
            <person name="Pangilinan J."/>
            <person name="LaButti K."/>
            <person name="Riley R."/>
            <person name="Lipzen A."/>
            <person name="Clum A."/>
            <person name="Drula E."/>
            <person name="Henrissat B."/>
            <person name="Kohler A."/>
            <person name="Grigoriev I.V."/>
            <person name="Martin F.M."/>
            <person name="Hacquard S."/>
        </authorList>
    </citation>
    <scope>NUCLEOTIDE SEQUENCE</scope>
    <source>
        <strain evidence="2">MPI-CAGE-AT-0023</strain>
    </source>
</reference>
<dbReference type="AlphaFoldDB" id="A0A9P9KE04"/>
<accession>A0A9P9KE04</accession>
<dbReference type="OrthoDB" id="524326at2759"/>
<gene>
    <name evidence="2" type="ORF">BKA55DRAFT_345594</name>
</gene>
<feature type="compositionally biased region" description="Polar residues" evidence="1">
    <location>
        <begin position="35"/>
        <end position="85"/>
    </location>
</feature>
<proteinExistence type="predicted"/>
<dbReference type="RefSeq" id="XP_046050092.1">
    <property type="nucleotide sequence ID" value="XM_046185775.1"/>
</dbReference>
<dbReference type="GeneID" id="70215729"/>
<protein>
    <submittedName>
        <fullName evidence="2">Uncharacterized protein</fullName>
    </submittedName>
</protein>
<evidence type="ECO:0000256" key="1">
    <source>
        <dbReference type="SAM" id="MobiDB-lite"/>
    </source>
</evidence>
<comment type="caution">
    <text evidence="2">The sequence shown here is derived from an EMBL/GenBank/DDBJ whole genome shotgun (WGS) entry which is preliminary data.</text>
</comment>
<organism evidence="2 3">
    <name type="scientific">Fusarium redolens</name>
    <dbReference type="NCBI Taxonomy" id="48865"/>
    <lineage>
        <taxon>Eukaryota</taxon>
        <taxon>Fungi</taxon>
        <taxon>Dikarya</taxon>
        <taxon>Ascomycota</taxon>
        <taxon>Pezizomycotina</taxon>
        <taxon>Sordariomycetes</taxon>
        <taxon>Hypocreomycetidae</taxon>
        <taxon>Hypocreales</taxon>
        <taxon>Nectriaceae</taxon>
        <taxon>Fusarium</taxon>
        <taxon>Fusarium redolens species complex</taxon>
    </lineage>
</organism>
<dbReference type="EMBL" id="JAGMUX010000007">
    <property type="protein sequence ID" value="KAH7253845.1"/>
    <property type="molecule type" value="Genomic_DNA"/>
</dbReference>
<sequence>MPRGNGASKLTIISHLVHDMNSLHASGEISPGLKDTNNNLTQPTSSVSLTPDTVSGARSNRSTLMEPTESSAGNQRTSSPIRGSSKLSYVTTRYRSPLPPKLSPLSKDFGGCTLSPNGTKLLWRDKRYMLIDINSGKVKDIDPKPSRFSLASLPSRAHPIIETFKVQILTTDASLLLARARTILGTFWMSGDRRTGEWKPLVRCSDPSSPACILSLSQNCALFVQINDKAEAFIIKVTKTITPEGKPKIKFLTSGALCRGNEVDQRLFTFSRVKQTISAVRHVEDSAILYTWKLHEGWFTDTGLSWQTPEPNTLLLPAYHGEDEIAIVSLVPGSSTQVLAIKFPNDTLPEDLIITGQEVPSYPSPPKQGCIAVPQKRAYNYSRVCSNWKGIISEDRELI</sequence>
<evidence type="ECO:0000313" key="2">
    <source>
        <dbReference type="EMBL" id="KAH7253845.1"/>
    </source>
</evidence>
<keyword evidence="3" id="KW-1185">Reference proteome</keyword>
<evidence type="ECO:0000313" key="3">
    <source>
        <dbReference type="Proteomes" id="UP000720189"/>
    </source>
</evidence>
<name>A0A9P9KE04_FUSRE</name>